<dbReference type="InterPro" id="IPR011701">
    <property type="entry name" value="MFS"/>
</dbReference>
<dbReference type="InterPro" id="IPR036259">
    <property type="entry name" value="MFS_trans_sf"/>
</dbReference>
<organism evidence="7 8">
    <name type="scientific">Microbacterium maritypicum MF109</name>
    <dbReference type="NCBI Taxonomy" id="1333857"/>
    <lineage>
        <taxon>Bacteria</taxon>
        <taxon>Bacillati</taxon>
        <taxon>Actinomycetota</taxon>
        <taxon>Actinomycetes</taxon>
        <taxon>Micrococcales</taxon>
        <taxon>Microbacteriaceae</taxon>
        <taxon>Microbacterium</taxon>
    </lineage>
</organism>
<dbReference type="PATRIC" id="fig|1333857.3.peg.1218"/>
<evidence type="ECO:0000256" key="5">
    <source>
        <dbReference type="SAM" id="Phobius"/>
    </source>
</evidence>
<accession>T5KSJ1</accession>
<feature type="transmembrane region" description="Helical" evidence="5">
    <location>
        <begin position="289"/>
        <end position="310"/>
    </location>
</feature>
<dbReference type="AlphaFoldDB" id="T5KSJ1"/>
<dbReference type="InterPro" id="IPR052524">
    <property type="entry name" value="MFS_Cyanate_Porter"/>
</dbReference>
<feature type="transmembrane region" description="Helical" evidence="5">
    <location>
        <begin position="50"/>
        <end position="70"/>
    </location>
</feature>
<keyword evidence="4 5" id="KW-0472">Membrane</keyword>
<dbReference type="PANTHER" id="PTHR23523">
    <property type="match status" value="1"/>
</dbReference>
<comment type="subcellular location">
    <subcellularLocation>
        <location evidence="1">Cell membrane</location>
        <topology evidence="1">Multi-pass membrane protein</topology>
    </subcellularLocation>
</comment>
<feature type="transmembrane region" description="Helical" evidence="5">
    <location>
        <begin position="317"/>
        <end position="335"/>
    </location>
</feature>
<dbReference type="InterPro" id="IPR020846">
    <property type="entry name" value="MFS_dom"/>
</dbReference>
<feature type="transmembrane region" description="Helical" evidence="5">
    <location>
        <begin position="171"/>
        <end position="190"/>
    </location>
</feature>
<dbReference type="RefSeq" id="WP_021199188.1">
    <property type="nucleotide sequence ID" value="NZ_ATAO01000135.1"/>
</dbReference>
<feature type="transmembrane region" description="Helical" evidence="5">
    <location>
        <begin position="136"/>
        <end position="159"/>
    </location>
</feature>
<feature type="transmembrane region" description="Helical" evidence="5">
    <location>
        <begin position="106"/>
        <end position="124"/>
    </location>
</feature>
<dbReference type="Pfam" id="PF07690">
    <property type="entry name" value="MFS_1"/>
    <property type="match status" value="1"/>
</dbReference>
<feature type="transmembrane region" description="Helical" evidence="5">
    <location>
        <begin position="248"/>
        <end position="269"/>
    </location>
</feature>
<evidence type="ECO:0000259" key="6">
    <source>
        <dbReference type="PROSITE" id="PS50850"/>
    </source>
</evidence>
<gene>
    <name evidence="7" type="ORF">L687_14570</name>
</gene>
<evidence type="ECO:0000256" key="4">
    <source>
        <dbReference type="ARBA" id="ARBA00023136"/>
    </source>
</evidence>
<dbReference type="Gene3D" id="1.20.1250.20">
    <property type="entry name" value="MFS general substrate transporter like domains"/>
    <property type="match status" value="2"/>
</dbReference>
<dbReference type="SUPFAM" id="SSF103473">
    <property type="entry name" value="MFS general substrate transporter"/>
    <property type="match status" value="1"/>
</dbReference>
<dbReference type="Proteomes" id="UP000016033">
    <property type="component" value="Unassembled WGS sequence"/>
</dbReference>
<reference evidence="7 8" key="1">
    <citation type="journal article" date="2013" name="Genome Announc.">
        <title>Whole-genome sequences of five oyster-associated bacteria show potential for crude oil hydrocarbon degradation.</title>
        <authorList>
            <person name="Chauhan A."/>
            <person name="Green S."/>
            <person name="Pathak A."/>
            <person name="Thomas J."/>
            <person name="Venkatramanan R."/>
        </authorList>
    </citation>
    <scope>NUCLEOTIDE SEQUENCE [LARGE SCALE GENOMIC DNA]</scope>
    <source>
        <strain evidence="7 8">MF109</strain>
    </source>
</reference>
<evidence type="ECO:0000256" key="1">
    <source>
        <dbReference type="ARBA" id="ARBA00004651"/>
    </source>
</evidence>
<feature type="transmembrane region" description="Helical" evidence="5">
    <location>
        <begin position="374"/>
        <end position="394"/>
    </location>
</feature>
<dbReference type="EMBL" id="ATAO01000135">
    <property type="protein sequence ID" value="EQM80720.1"/>
    <property type="molecule type" value="Genomic_DNA"/>
</dbReference>
<comment type="caution">
    <text evidence="7">The sequence shown here is derived from an EMBL/GenBank/DDBJ whole genome shotgun (WGS) entry which is preliminary data.</text>
</comment>
<evidence type="ECO:0000256" key="3">
    <source>
        <dbReference type="ARBA" id="ARBA00022989"/>
    </source>
</evidence>
<proteinExistence type="predicted"/>
<dbReference type="GO" id="GO:0005886">
    <property type="term" value="C:plasma membrane"/>
    <property type="evidence" value="ECO:0007669"/>
    <property type="project" value="UniProtKB-SubCell"/>
</dbReference>
<evidence type="ECO:0000256" key="2">
    <source>
        <dbReference type="ARBA" id="ARBA00022692"/>
    </source>
</evidence>
<protein>
    <recommendedName>
        <fullName evidence="6">Major facilitator superfamily (MFS) profile domain-containing protein</fullName>
    </recommendedName>
</protein>
<dbReference type="PANTHER" id="PTHR23523:SF2">
    <property type="entry name" value="2-NITROIMIDAZOLE TRANSPORTER"/>
    <property type="match status" value="1"/>
</dbReference>
<keyword evidence="2 5" id="KW-0812">Transmembrane</keyword>
<feature type="transmembrane region" description="Helical" evidence="5">
    <location>
        <begin position="406"/>
        <end position="425"/>
    </location>
</feature>
<dbReference type="GO" id="GO:0022857">
    <property type="term" value="F:transmembrane transporter activity"/>
    <property type="evidence" value="ECO:0007669"/>
    <property type="project" value="InterPro"/>
</dbReference>
<feature type="transmembrane region" description="Helical" evidence="5">
    <location>
        <begin position="341"/>
        <end position="362"/>
    </location>
</feature>
<dbReference type="PROSITE" id="PS50850">
    <property type="entry name" value="MFS"/>
    <property type="match status" value="1"/>
</dbReference>
<feature type="transmembrane region" description="Helical" evidence="5">
    <location>
        <begin position="82"/>
        <end position="100"/>
    </location>
</feature>
<sequence>MTMPSARPLWQGRALALVGIVLVAFSLRSAVASLSPVIDHVAEDFPVSPVVVGLIGAAPPVCFAIFGLLTPLFERRFGLERMAVAAITLMALGLLLRGLAFDSTTLLAATAVVFAGVGSGNVLLPPLVKKYFPDRLGVMMTIYSTTMAVSTFLPPLVAVPVADSLGWRVSLGMWGIVAGIALVPWVALLLKNGSRAVEPVNRDPVKNELLAPDPTDGVDDVQDAVAVATGPISTTPANRRYFARLWRLPLAWALAIVFGASSTMAYVSFAWMPTMLVDIGDVTPATAGFLLSLFALIGLPCSLLVPILVVRFQATRPLFFVAVGGGLVGLAGFLFAPTVALPLWVSIFGLTAIMFPLSLVLLSIRARTPESAVALSGFVQSIGYAIAATFPLLVGLLHETTAGWRIPLLVIAGVLIVAIPAGIVAGRRRTVEDEWEHRHGRW</sequence>
<feature type="domain" description="Major facilitator superfamily (MFS) profile" evidence="6">
    <location>
        <begin position="14"/>
        <end position="430"/>
    </location>
</feature>
<evidence type="ECO:0000313" key="8">
    <source>
        <dbReference type="Proteomes" id="UP000016033"/>
    </source>
</evidence>
<keyword evidence="3 5" id="KW-1133">Transmembrane helix</keyword>
<name>T5KSJ1_MICMQ</name>
<evidence type="ECO:0000313" key="7">
    <source>
        <dbReference type="EMBL" id="EQM80720.1"/>
    </source>
</evidence>